<evidence type="ECO:0000256" key="1">
    <source>
        <dbReference type="ARBA" id="ARBA00004123"/>
    </source>
</evidence>
<dbReference type="GO" id="GO:0016586">
    <property type="term" value="C:RSC-type complex"/>
    <property type="evidence" value="ECO:0007669"/>
    <property type="project" value="InterPro"/>
</dbReference>
<evidence type="ECO:0000256" key="4">
    <source>
        <dbReference type="ARBA" id="ARBA00023015"/>
    </source>
</evidence>
<gene>
    <name evidence="11" type="ORF">MOBT1_000199</name>
</gene>
<feature type="domain" description="Bromo" evidence="9">
    <location>
        <begin position="53"/>
        <end position="177"/>
    </location>
</feature>
<dbReference type="GO" id="GO:0006338">
    <property type="term" value="P:chromatin remodeling"/>
    <property type="evidence" value="ECO:0007669"/>
    <property type="project" value="InterPro"/>
</dbReference>
<evidence type="ECO:0008006" key="13">
    <source>
        <dbReference type="Google" id="ProtNLM"/>
    </source>
</evidence>
<dbReference type="InterPro" id="IPR036427">
    <property type="entry name" value="Bromodomain-like_sf"/>
</dbReference>
<evidence type="ECO:0000259" key="10">
    <source>
        <dbReference type="SMART" id="SM00439"/>
    </source>
</evidence>
<evidence type="ECO:0000259" key="9">
    <source>
        <dbReference type="SMART" id="SM00297"/>
    </source>
</evidence>
<dbReference type="Pfam" id="PF00439">
    <property type="entry name" value="Bromodomain"/>
    <property type="match status" value="1"/>
</dbReference>
<dbReference type="SMART" id="SM00439">
    <property type="entry name" value="BAH"/>
    <property type="match status" value="1"/>
</dbReference>
<dbReference type="SMART" id="SM00297">
    <property type="entry name" value="BROMO"/>
    <property type="match status" value="1"/>
</dbReference>
<dbReference type="SUPFAM" id="SSF47370">
    <property type="entry name" value="Bromodomain"/>
    <property type="match status" value="1"/>
</dbReference>
<reference evidence="11" key="1">
    <citation type="submission" date="2023-03" db="EMBL/GenBank/DDBJ databases">
        <title>Mating type loci evolution in Malassezia.</title>
        <authorList>
            <person name="Coelho M.A."/>
        </authorList>
    </citation>
    <scope>NUCLEOTIDE SEQUENCE</scope>
    <source>
        <strain evidence="11">CBS 7876</strain>
    </source>
</reference>
<keyword evidence="4" id="KW-0805">Transcription regulation</keyword>
<evidence type="ECO:0000256" key="8">
    <source>
        <dbReference type="SAM" id="MobiDB-lite"/>
    </source>
</evidence>
<accession>A0AAF0IQL6</accession>
<evidence type="ECO:0000313" key="11">
    <source>
        <dbReference type="EMBL" id="WFD01532.1"/>
    </source>
</evidence>
<feature type="domain" description="BAH" evidence="10">
    <location>
        <begin position="239"/>
        <end position="361"/>
    </location>
</feature>
<dbReference type="CDD" id="cd04369">
    <property type="entry name" value="Bromodomain"/>
    <property type="match status" value="1"/>
</dbReference>
<evidence type="ECO:0000256" key="3">
    <source>
        <dbReference type="ARBA" id="ARBA00022853"/>
    </source>
</evidence>
<proteinExistence type="predicted"/>
<dbReference type="EMBL" id="CP119934">
    <property type="protein sequence ID" value="WFD01532.1"/>
    <property type="molecule type" value="Genomic_DNA"/>
</dbReference>
<dbReference type="Pfam" id="PF01426">
    <property type="entry name" value="BAH"/>
    <property type="match status" value="1"/>
</dbReference>
<evidence type="ECO:0000256" key="2">
    <source>
        <dbReference type="ARBA" id="ARBA00022737"/>
    </source>
</evidence>
<dbReference type="InterPro" id="IPR001025">
    <property type="entry name" value="BAH_dom"/>
</dbReference>
<evidence type="ECO:0000256" key="6">
    <source>
        <dbReference type="ARBA" id="ARBA00023163"/>
    </source>
</evidence>
<dbReference type="InterPro" id="IPR037382">
    <property type="entry name" value="Rsc/polybromo"/>
</dbReference>
<keyword evidence="2" id="KW-0677">Repeat</keyword>
<protein>
    <recommendedName>
        <fullName evidence="13">Bromo domain-containing protein</fullName>
    </recommendedName>
</protein>
<dbReference type="Gene3D" id="2.30.30.490">
    <property type="match status" value="1"/>
</dbReference>
<dbReference type="Proteomes" id="UP001214603">
    <property type="component" value="Chromosome 1"/>
</dbReference>
<dbReference type="GO" id="GO:0006368">
    <property type="term" value="P:transcription elongation by RNA polymerase II"/>
    <property type="evidence" value="ECO:0007669"/>
    <property type="project" value="TreeGrafter"/>
</dbReference>
<organism evidence="11 12">
    <name type="scientific">Malassezia obtusa</name>
    <dbReference type="NCBI Taxonomy" id="76774"/>
    <lineage>
        <taxon>Eukaryota</taxon>
        <taxon>Fungi</taxon>
        <taxon>Dikarya</taxon>
        <taxon>Basidiomycota</taxon>
        <taxon>Ustilaginomycotina</taxon>
        <taxon>Malasseziomycetes</taxon>
        <taxon>Malasseziales</taxon>
        <taxon>Malasseziaceae</taxon>
        <taxon>Malassezia</taxon>
    </lineage>
</organism>
<evidence type="ECO:0000256" key="5">
    <source>
        <dbReference type="ARBA" id="ARBA00023117"/>
    </source>
</evidence>
<comment type="subcellular location">
    <subcellularLocation>
        <location evidence="1">Nucleus</location>
    </subcellularLocation>
</comment>
<feature type="compositionally biased region" description="Low complexity" evidence="8">
    <location>
        <begin position="433"/>
        <end position="452"/>
    </location>
</feature>
<keyword evidence="7" id="KW-0539">Nucleus</keyword>
<name>A0AAF0IQL6_9BASI</name>
<dbReference type="InterPro" id="IPR001487">
    <property type="entry name" value="Bromodomain"/>
</dbReference>
<dbReference type="AlphaFoldDB" id="A0AAF0IQL6"/>
<evidence type="ECO:0000313" key="12">
    <source>
        <dbReference type="Proteomes" id="UP001214603"/>
    </source>
</evidence>
<dbReference type="PANTHER" id="PTHR16062:SF21">
    <property type="entry name" value="CHROMATIN STRUCTURE-REMODELING COMPLEX SUBUNIT RSC1-RELATED"/>
    <property type="match status" value="1"/>
</dbReference>
<keyword evidence="3" id="KW-0156">Chromatin regulator</keyword>
<dbReference type="InterPro" id="IPR043151">
    <property type="entry name" value="BAH_sf"/>
</dbReference>
<dbReference type="GO" id="GO:0003682">
    <property type="term" value="F:chromatin binding"/>
    <property type="evidence" value="ECO:0007669"/>
    <property type="project" value="InterPro"/>
</dbReference>
<dbReference type="PANTHER" id="PTHR16062">
    <property type="entry name" value="SWI/SNF-RELATED"/>
    <property type="match status" value="1"/>
</dbReference>
<keyword evidence="5" id="KW-0103">Bromodomain</keyword>
<sequence>MIGVLSTTMASAASDTPDAHASLGLCVGSGEETRARSVFAIPPDADDGWVWCRARDPEGMHRMFAQIVHYLRDVELGNVEPDVVGDDRTRVLSDPLEECPSQEHNPEYYERIARPTSLQAITHRIVHCEYAQPALFEQDMLQLFSNARTWYGLGTPGYKEMVTLQRLFQQLTPARGSMLDGAGTKHVKSRANDIDLVDLRRAGAKATDYFASSAYGPGNEPTTTYEAHTLLDSAWYKGRAYRVGDWAHFMNPVDPSRPIVGQIFRVYKRRDVPSVFLTACWYYRPEQTSHASSRSFYENEVLKTGIFGEHTLEDIVEEVLVLFHTKYARARPKAAYSAPDAPVYIVESKYDVRNAEFHKIQSWASCVPAEVRGKHTPMDLFAVPSELPERGPSLLIRNAHAPGFGQLLEHAKNYEEPYEYRDLFDTGYHEEAPAASAPASAPAPVRPPVASLSATHPDRLRAYAGFHMVASDVARRTSPASYAAIQQAILQNPDMPTGELMALSVQHAVPDGLLARLRDAARSAGVLSDVKPSAVPSGLSLAPSIAAHHAEATFSPLPRATGTFTAHPADLFRHDPEGKTLWYAAPPLDGWRTSTAVQDGSTHLPLPSLAYMYEMVRRS</sequence>
<feature type="region of interest" description="Disordered" evidence="8">
    <location>
        <begin position="432"/>
        <end position="452"/>
    </location>
</feature>
<keyword evidence="6" id="KW-0804">Transcription</keyword>
<keyword evidence="12" id="KW-1185">Reference proteome</keyword>
<evidence type="ECO:0000256" key="7">
    <source>
        <dbReference type="ARBA" id="ARBA00023242"/>
    </source>
</evidence>
<dbReference type="Gene3D" id="1.20.920.10">
    <property type="entry name" value="Bromodomain-like"/>
    <property type="match status" value="1"/>
</dbReference>